<keyword evidence="2" id="KW-1185">Reference proteome</keyword>
<sequence length="240" mass="26371">MKKVHMVLQGKGGVAKTLAAILLSQFLRSLGKNPKCFDSDPVNATFTAFKALDVTRIEIMSGDEINARAFDQLIEMIIAHDGDVVVDNGASSFIPLASYMLQNDVAGLLESMGRKLVIHTIITGGQAVLDTLNGFSAVMSQFPDGPEFVVWLNPFFGPIEVDGKPFQKMKVYTDNKDRITGIIQMPDLKVETFGHDLRDMLQDKLTFDEALASDSLPLMVRQRLKMSQKSFSDAIGLVVS</sequence>
<name>A0ABR6TH62_9PSED</name>
<dbReference type="InterPro" id="IPR027417">
    <property type="entry name" value="P-loop_NTPase"/>
</dbReference>
<reference evidence="1 2" key="1">
    <citation type="submission" date="2020-04" db="EMBL/GenBank/DDBJ databases">
        <title>Pseudomonas crami sp. nov., a novel proteolytic bacterial species isolated from cream.</title>
        <authorList>
            <person name="Hofmann K."/>
            <person name="Woller A."/>
            <person name="Huptas C."/>
            <person name="Wenning M."/>
            <person name="Scherer S."/>
            <person name="Doll E.V."/>
        </authorList>
    </citation>
    <scope>NUCLEOTIDE SEQUENCE [LARGE SCALE GENOMIC DNA]</scope>
    <source>
        <strain evidence="1 2">WS 5096</strain>
    </source>
</reference>
<accession>A0ABR6TH62</accession>
<proteinExistence type="predicted"/>
<dbReference type="Proteomes" id="UP000534677">
    <property type="component" value="Unassembled WGS sequence"/>
</dbReference>
<dbReference type="SUPFAM" id="SSF52540">
    <property type="entry name" value="P-loop containing nucleoside triphosphate hydrolases"/>
    <property type="match status" value="1"/>
</dbReference>
<dbReference type="EMBL" id="JAAXCZ010000026">
    <property type="protein sequence ID" value="MBC2385329.1"/>
    <property type="molecule type" value="Genomic_DNA"/>
</dbReference>
<dbReference type="RefSeq" id="WP_185710780.1">
    <property type="nucleotide sequence ID" value="NZ_JAAXCZ010000026.1"/>
</dbReference>
<gene>
    <name evidence="1" type="ORF">HF209_30705</name>
</gene>
<evidence type="ECO:0000313" key="1">
    <source>
        <dbReference type="EMBL" id="MBC2385329.1"/>
    </source>
</evidence>
<dbReference type="Gene3D" id="3.40.50.300">
    <property type="entry name" value="P-loop containing nucleotide triphosphate hydrolases"/>
    <property type="match status" value="1"/>
</dbReference>
<protein>
    <submittedName>
        <fullName evidence="1">Conjugal transfer protein TraL</fullName>
    </submittedName>
</protein>
<comment type="caution">
    <text evidence="1">The sequence shown here is derived from an EMBL/GenBank/DDBJ whole genome shotgun (WGS) entry which is preliminary data.</text>
</comment>
<evidence type="ECO:0000313" key="2">
    <source>
        <dbReference type="Proteomes" id="UP000534677"/>
    </source>
</evidence>
<organism evidence="1 2">
    <name type="scientific">Pseudomonas cremoris</name>
    <dbReference type="NCBI Taxonomy" id="2724178"/>
    <lineage>
        <taxon>Bacteria</taxon>
        <taxon>Pseudomonadati</taxon>
        <taxon>Pseudomonadota</taxon>
        <taxon>Gammaproteobacteria</taxon>
        <taxon>Pseudomonadales</taxon>
        <taxon>Pseudomonadaceae</taxon>
        <taxon>Pseudomonas</taxon>
    </lineage>
</organism>